<feature type="transmembrane region" description="Helical" evidence="1">
    <location>
        <begin position="166"/>
        <end position="186"/>
    </location>
</feature>
<gene>
    <name evidence="3" type="ORF">HOP12_11035</name>
</gene>
<evidence type="ECO:0008006" key="5">
    <source>
        <dbReference type="Google" id="ProtNLM"/>
    </source>
</evidence>
<organism evidence="3 4">
    <name type="scientific">Eiseniibacteriota bacterium</name>
    <dbReference type="NCBI Taxonomy" id="2212470"/>
    <lineage>
        <taxon>Bacteria</taxon>
        <taxon>Candidatus Eiseniibacteriota</taxon>
    </lineage>
</organism>
<evidence type="ECO:0000313" key="4">
    <source>
        <dbReference type="Proteomes" id="UP000580839"/>
    </source>
</evidence>
<protein>
    <recommendedName>
        <fullName evidence="5">IPTL-CTERM sorting domain-containing protein</fullName>
    </recommendedName>
</protein>
<dbReference type="AlphaFoldDB" id="A0A849SG10"/>
<feature type="chain" id="PRO_5032321839" description="IPTL-CTERM sorting domain-containing protein" evidence="2">
    <location>
        <begin position="23"/>
        <end position="196"/>
    </location>
</feature>
<evidence type="ECO:0000256" key="1">
    <source>
        <dbReference type="SAM" id="Phobius"/>
    </source>
</evidence>
<proteinExistence type="predicted"/>
<dbReference type="EMBL" id="JABFRW010000137">
    <property type="protein sequence ID" value="NOT34688.1"/>
    <property type="molecule type" value="Genomic_DNA"/>
</dbReference>
<evidence type="ECO:0000313" key="3">
    <source>
        <dbReference type="EMBL" id="NOT34688.1"/>
    </source>
</evidence>
<feature type="signal peptide" evidence="2">
    <location>
        <begin position="1"/>
        <end position="22"/>
    </location>
</feature>
<reference evidence="3 4" key="1">
    <citation type="submission" date="2020-04" db="EMBL/GenBank/DDBJ databases">
        <title>Metagenomic profiling of ammonia- and methane-oxidizing microorganisms in a Dutch drinking water treatment plant.</title>
        <authorList>
            <person name="Poghosyan L."/>
            <person name="Leucker S."/>
        </authorList>
    </citation>
    <scope>NUCLEOTIDE SEQUENCE [LARGE SCALE GENOMIC DNA]</scope>
    <source>
        <strain evidence="3">S-RSF-IL-03</strain>
    </source>
</reference>
<name>A0A849SG10_UNCEI</name>
<comment type="caution">
    <text evidence="3">The sequence shown here is derived from an EMBL/GenBank/DDBJ whole genome shotgun (WGS) entry which is preliminary data.</text>
</comment>
<keyword evidence="2" id="KW-0732">Signal</keyword>
<keyword evidence="1" id="KW-0472">Membrane</keyword>
<accession>A0A849SG10</accession>
<dbReference type="Proteomes" id="UP000580839">
    <property type="component" value="Unassembled WGS sequence"/>
</dbReference>
<keyword evidence="1" id="KW-1133">Transmembrane helix</keyword>
<sequence>MRSRLATLASIAGLLVATSASAGHHLWDTTEIFSNASGSVQFIELFTAENNEAGLGPFTLKSGANTFTFVTNLSTTATANTWVLVATPGFAALPGAVTPDYTMPANFFSTAGGFINYAGVDIWNYGTVPTNGINSLLRNGTSAGNSPTNFAHQTGHINVATPVPSLQTWGLIALVGGILVLASGLLRKRANDLATA</sequence>
<evidence type="ECO:0000256" key="2">
    <source>
        <dbReference type="SAM" id="SignalP"/>
    </source>
</evidence>
<keyword evidence="1" id="KW-0812">Transmembrane</keyword>